<feature type="domain" description="HTH cro/C1-type" evidence="1">
    <location>
        <begin position="25"/>
        <end position="79"/>
    </location>
</feature>
<name>A0ABW9P7W8_9LACO</name>
<comment type="caution">
    <text evidence="2">The sequence shown here is derived from an EMBL/GenBank/DDBJ whole genome shotgun (WGS) entry which is preliminary data.</text>
</comment>
<dbReference type="EMBL" id="VDFN01000005">
    <property type="protein sequence ID" value="MQS45204.1"/>
    <property type="molecule type" value="Genomic_DNA"/>
</dbReference>
<dbReference type="InterPro" id="IPR010982">
    <property type="entry name" value="Lambda_DNA-bd_dom_sf"/>
</dbReference>
<dbReference type="SMART" id="SM00530">
    <property type="entry name" value="HTH_XRE"/>
    <property type="match status" value="1"/>
</dbReference>
<proteinExistence type="predicted"/>
<dbReference type="PROSITE" id="PS50943">
    <property type="entry name" value="HTH_CROC1"/>
    <property type="match status" value="1"/>
</dbReference>
<evidence type="ECO:0000313" key="2">
    <source>
        <dbReference type="EMBL" id="MQS45204.1"/>
    </source>
</evidence>
<organism evidence="2 3">
    <name type="scientific">Companilactobacillus mishanensis</name>
    <dbReference type="NCBI Taxonomy" id="2486008"/>
    <lineage>
        <taxon>Bacteria</taxon>
        <taxon>Bacillati</taxon>
        <taxon>Bacillota</taxon>
        <taxon>Bacilli</taxon>
        <taxon>Lactobacillales</taxon>
        <taxon>Lactobacillaceae</taxon>
        <taxon>Companilactobacillus</taxon>
    </lineage>
</organism>
<dbReference type="RefSeq" id="WP_125705708.1">
    <property type="nucleotide sequence ID" value="NZ_JBHTOO010000026.1"/>
</dbReference>
<dbReference type="InterPro" id="IPR001387">
    <property type="entry name" value="Cro/C1-type_HTH"/>
</dbReference>
<reference evidence="2 3" key="1">
    <citation type="journal article" date="2019" name="Syst. Appl. Microbiol.">
        <title>Polyphasic characterization of two novel Lactobacillus spp. isolated from blown salami packages: Description of Lactobacillus halodurans sp. nov. and Lactobacillus salsicarnum sp. nov.</title>
        <authorList>
            <person name="Schuster J.A."/>
            <person name="Klingl A."/>
            <person name="Vogel R.F."/>
            <person name="Ehrmann M.A."/>
        </authorList>
    </citation>
    <scope>NUCLEOTIDE SEQUENCE [LARGE SCALE GENOMIC DNA]</scope>
    <source>
        <strain evidence="2 3">TMW 1.2098</strain>
    </source>
</reference>
<protein>
    <submittedName>
        <fullName evidence="2">Helix-turn-helix transcriptional regulator</fullName>
    </submittedName>
</protein>
<dbReference type="CDD" id="cd00093">
    <property type="entry name" value="HTH_XRE"/>
    <property type="match status" value="1"/>
</dbReference>
<dbReference type="Gene3D" id="1.10.260.40">
    <property type="entry name" value="lambda repressor-like DNA-binding domains"/>
    <property type="match status" value="1"/>
</dbReference>
<dbReference type="SUPFAM" id="SSF47413">
    <property type="entry name" value="lambda repressor-like DNA-binding domains"/>
    <property type="match status" value="1"/>
</dbReference>
<evidence type="ECO:0000313" key="3">
    <source>
        <dbReference type="Proteomes" id="UP000436655"/>
    </source>
</evidence>
<accession>A0ABW9P7W8</accession>
<sequence length="83" mass="9379">MNTWSEFKDSISDDEMTVIDTLSQLQAERLKRGISQKDFAETIGMKQPQLAKIERLDSVPSLVTLNRYAHGLGLEIKLSIISK</sequence>
<dbReference type="Proteomes" id="UP000436655">
    <property type="component" value="Unassembled WGS sequence"/>
</dbReference>
<evidence type="ECO:0000259" key="1">
    <source>
        <dbReference type="PROSITE" id="PS50943"/>
    </source>
</evidence>
<dbReference type="Pfam" id="PF01381">
    <property type="entry name" value="HTH_3"/>
    <property type="match status" value="1"/>
</dbReference>
<gene>
    <name evidence="2" type="ORF">FHL03_06880</name>
</gene>
<keyword evidence="3" id="KW-1185">Reference proteome</keyword>